<dbReference type="Pfam" id="PF00270">
    <property type="entry name" value="DEAD"/>
    <property type="match status" value="1"/>
</dbReference>
<dbReference type="PANTHER" id="PTHR12131:SF1">
    <property type="entry name" value="ATP-DEPENDENT RNA HELICASE SUPV3L1, MITOCHONDRIAL-RELATED"/>
    <property type="match status" value="1"/>
</dbReference>
<evidence type="ECO:0000256" key="3">
    <source>
        <dbReference type="ARBA" id="ARBA00022806"/>
    </source>
</evidence>
<evidence type="ECO:0000259" key="6">
    <source>
        <dbReference type="PROSITE" id="PS51192"/>
    </source>
</evidence>
<evidence type="ECO:0000256" key="4">
    <source>
        <dbReference type="ARBA" id="ARBA00022840"/>
    </source>
</evidence>
<dbReference type="PROSITE" id="PS51194">
    <property type="entry name" value="HELICASE_CTER"/>
    <property type="match status" value="1"/>
</dbReference>
<accession>A0A7Z8K0Y6</accession>
<dbReference type="InterPro" id="IPR012961">
    <property type="entry name" value="Ski2/MTR4_C"/>
</dbReference>
<feature type="compositionally biased region" description="Basic and acidic residues" evidence="5">
    <location>
        <begin position="264"/>
        <end position="282"/>
    </location>
</feature>
<keyword evidence="1" id="KW-0547">Nucleotide-binding</keyword>
<dbReference type="InterPro" id="IPR027417">
    <property type="entry name" value="P-loop_NTPase"/>
</dbReference>
<dbReference type="Pfam" id="PF26090">
    <property type="entry name" value="SH3_HelY"/>
    <property type="match status" value="1"/>
</dbReference>
<evidence type="ECO:0000256" key="5">
    <source>
        <dbReference type="SAM" id="MobiDB-lite"/>
    </source>
</evidence>
<dbReference type="InterPro" id="IPR014001">
    <property type="entry name" value="Helicase_ATP-bd"/>
</dbReference>
<reference evidence="8 9" key="1">
    <citation type="submission" date="2019-05" db="EMBL/GenBank/DDBJ databases">
        <title>Genome sequence of Cellulomonas hominis strain CS1.</title>
        <authorList>
            <person name="Belmont J."/>
            <person name="Maclea K.S."/>
        </authorList>
    </citation>
    <scope>NUCLEOTIDE SEQUENCE [LARGE SCALE GENOMIC DNA]</scope>
    <source>
        <strain evidence="8 9">CS1</strain>
    </source>
</reference>
<dbReference type="GO" id="GO:0003676">
    <property type="term" value="F:nucleic acid binding"/>
    <property type="evidence" value="ECO:0007669"/>
    <property type="project" value="InterPro"/>
</dbReference>
<evidence type="ECO:0000313" key="9">
    <source>
        <dbReference type="Proteomes" id="UP000308121"/>
    </source>
</evidence>
<name>A0A7Z8K0Y6_9CELL</name>
<dbReference type="FunFam" id="3.40.50.300:FF:000190">
    <property type="entry name" value="ATP-dependent RNA helicase"/>
    <property type="match status" value="1"/>
</dbReference>
<comment type="caution">
    <text evidence="8">The sequence shown here is derived from an EMBL/GenBank/DDBJ whole genome shotgun (WGS) entry which is preliminary data.</text>
</comment>
<dbReference type="InterPro" id="IPR050699">
    <property type="entry name" value="RNA-DNA_Helicase"/>
</dbReference>
<dbReference type="Pfam" id="PF08148">
    <property type="entry name" value="DSHCT"/>
    <property type="match status" value="1"/>
</dbReference>
<keyword evidence="4" id="KW-0067">ATP-binding</keyword>
<feature type="compositionally biased region" description="Gly residues" evidence="5">
    <location>
        <begin position="283"/>
        <end position="305"/>
    </location>
</feature>
<feature type="region of interest" description="Disordered" evidence="5">
    <location>
        <begin position="264"/>
        <end position="310"/>
    </location>
</feature>
<dbReference type="SUPFAM" id="SSF52540">
    <property type="entry name" value="P-loop containing nucleoside triphosphate hydrolases"/>
    <property type="match status" value="1"/>
</dbReference>
<organism evidence="8 9">
    <name type="scientific">Cellulomonas hominis</name>
    <dbReference type="NCBI Taxonomy" id="156981"/>
    <lineage>
        <taxon>Bacteria</taxon>
        <taxon>Bacillati</taxon>
        <taxon>Actinomycetota</taxon>
        <taxon>Actinomycetes</taxon>
        <taxon>Micrococcales</taxon>
        <taxon>Cellulomonadaceae</taxon>
        <taxon>Cellulomonas</taxon>
    </lineage>
</organism>
<evidence type="ECO:0000313" key="8">
    <source>
        <dbReference type="EMBL" id="TKR23708.1"/>
    </source>
</evidence>
<dbReference type="AlphaFoldDB" id="A0A7Z8K0Y6"/>
<proteinExistence type="predicted"/>
<dbReference type="GO" id="GO:0016787">
    <property type="term" value="F:hydrolase activity"/>
    <property type="evidence" value="ECO:0007669"/>
    <property type="project" value="UniProtKB-KW"/>
</dbReference>
<dbReference type="RefSeq" id="WP_154729523.1">
    <property type="nucleotide sequence ID" value="NZ_SZYE01000066.1"/>
</dbReference>
<dbReference type="Pfam" id="PF00271">
    <property type="entry name" value="Helicase_C"/>
    <property type="match status" value="1"/>
</dbReference>
<dbReference type="InterPro" id="IPR011545">
    <property type="entry name" value="DEAD/DEAH_box_helicase_dom"/>
</dbReference>
<feature type="domain" description="Helicase ATP-binding" evidence="6">
    <location>
        <begin position="54"/>
        <end position="212"/>
    </location>
</feature>
<dbReference type="Gene3D" id="3.40.50.300">
    <property type="entry name" value="P-loop containing nucleotide triphosphate hydrolases"/>
    <property type="match status" value="2"/>
</dbReference>
<dbReference type="InterPro" id="IPR001650">
    <property type="entry name" value="Helicase_C-like"/>
</dbReference>
<dbReference type="Proteomes" id="UP000308121">
    <property type="component" value="Unassembled WGS sequence"/>
</dbReference>
<dbReference type="GO" id="GO:0004386">
    <property type="term" value="F:helicase activity"/>
    <property type="evidence" value="ECO:0007669"/>
    <property type="project" value="UniProtKB-KW"/>
</dbReference>
<evidence type="ECO:0000256" key="2">
    <source>
        <dbReference type="ARBA" id="ARBA00022801"/>
    </source>
</evidence>
<dbReference type="SMART" id="SM00490">
    <property type="entry name" value="HELICc"/>
    <property type="match status" value="1"/>
</dbReference>
<evidence type="ECO:0000256" key="1">
    <source>
        <dbReference type="ARBA" id="ARBA00022741"/>
    </source>
</evidence>
<dbReference type="OrthoDB" id="3229913at2"/>
<feature type="domain" description="Helicase C-terminal" evidence="7">
    <location>
        <begin position="315"/>
        <end position="513"/>
    </location>
</feature>
<evidence type="ECO:0000259" key="7">
    <source>
        <dbReference type="PROSITE" id="PS51194"/>
    </source>
</evidence>
<protein>
    <submittedName>
        <fullName evidence="8">DEAD/DEAH box helicase</fullName>
    </submittedName>
</protein>
<gene>
    <name evidence="8" type="ORF">FA014_09910</name>
</gene>
<dbReference type="InterPro" id="IPR058621">
    <property type="entry name" value="SH3_HelY"/>
</dbReference>
<dbReference type="PANTHER" id="PTHR12131">
    <property type="entry name" value="ATP-DEPENDENT RNA AND DNA HELICASE"/>
    <property type="match status" value="1"/>
</dbReference>
<dbReference type="CDD" id="cd18795">
    <property type="entry name" value="SF2_C_Ski2"/>
    <property type="match status" value="1"/>
</dbReference>
<dbReference type="SMART" id="SM01142">
    <property type="entry name" value="DSHCT"/>
    <property type="match status" value="1"/>
</dbReference>
<keyword evidence="2" id="KW-0378">Hydrolase</keyword>
<keyword evidence="3 8" id="KW-0347">Helicase</keyword>
<dbReference type="SMART" id="SM00487">
    <property type="entry name" value="DEXDc"/>
    <property type="match status" value="1"/>
</dbReference>
<dbReference type="GO" id="GO:0055087">
    <property type="term" value="C:Ski complex"/>
    <property type="evidence" value="ECO:0007669"/>
    <property type="project" value="TreeGrafter"/>
</dbReference>
<dbReference type="PROSITE" id="PS51192">
    <property type="entry name" value="HELICASE_ATP_BIND_1"/>
    <property type="match status" value="1"/>
</dbReference>
<dbReference type="EMBL" id="SZYE01000066">
    <property type="protein sequence ID" value="TKR23708.1"/>
    <property type="molecule type" value="Genomic_DNA"/>
</dbReference>
<dbReference type="GO" id="GO:0070478">
    <property type="term" value="P:nuclear-transcribed mRNA catabolic process, 3'-5' exonucleolytic nonsense-mediated decay"/>
    <property type="evidence" value="ECO:0007669"/>
    <property type="project" value="TreeGrafter"/>
</dbReference>
<sequence>MARRSTARTPEPDELSPAERYAAARLRAQAEKSELARFRQLLDFPLDDFQVESCEAVERGSGVLVAAPTGAGKTVVGEFAVHLALATGRKAFYTTPIKALSNQKYGDLVRRYGAEQVGLLTGDTTQNGEAPVVVMTTEVLRNMLYAGSSTLDGLGFVVMDEVHYLADRFRGPVWEEVIIHLPDDVQLVSLSATVSNAEEFGDWLRTVRGDTAVVVSEHRPVPLGQHVLVRDDLLDLYAGHVDPTAPGANPPINPELAHLLRRAERASDAPHRGRRGAGDRGYRGPGGRRPGGGPGGGGPGGGGGPRPVPRPVMVDVLDEAGLLPAIVFIFSRAGCDAAVAQCLAGGLRLTSPAEAEEIRLIAETRCASIAPEDLDVVGYWGFVDALVRGVAAHHAGMLPAFKETVEEAFARGLVKVVFATETLALGINMPARSVVLEKLVKWDGSHHVDITPGEYTQLTGRAGRRGIDSEGHAVVLGRGDLDPMALAGLASKRLYPLRSAFRPTYNMAVNLVAQVGRVRAREVLETSFAQFQADRGVVGLARQAQSHAEAMEGYAEAMTCHLGDFGEYFALRRELSDRERGVHRAGAAARRQQAAASLQGLAVGDVVAVPGGRRSTYAVVVDPGAHGGFEGARPMVLTTEREVRRLSVQEVGDGVKSVGRLRVPKGFSPRAASHRRDLAATLRGEIAAGRITGVAPSRRRGHPVAEDEDEAIAALRRELRAHPCHQCPDREEHARWAERWYRLEGEHRSLVRRIEGRTGSIAIVFDRICDVLVTLGYLAADDEDGTVVTDEGRWLRRLYAENDLLLAECLRRGAWAELDVPGLAAAVSAVVYSARRDDRDRSPAVPGGPSSRLGIALDATTRIWSELDDLESARRIESTQPLDLGLVAPVHRWAAGRGLDAVLRDADLAAGDFVRWCKQVVDVLDQVAKAAPDARLRETARKAVTAVRRGVVAYAGT</sequence>
<dbReference type="Gene3D" id="1.10.3380.30">
    <property type="match status" value="1"/>
</dbReference>
<dbReference type="GO" id="GO:0005524">
    <property type="term" value="F:ATP binding"/>
    <property type="evidence" value="ECO:0007669"/>
    <property type="project" value="UniProtKB-KW"/>
</dbReference>